<dbReference type="Proteomes" id="UP000182227">
    <property type="component" value="Unassembled WGS sequence"/>
</dbReference>
<dbReference type="AlphaFoldDB" id="A0A0U1DYR9"/>
<protein>
    <submittedName>
        <fullName evidence="1">Cytochrome-c oxidase</fullName>
    </submittedName>
</protein>
<dbReference type="Proteomes" id="UP000093779">
    <property type="component" value="Unassembled WGS sequence"/>
</dbReference>
<dbReference type="EMBL" id="LZHX01000026">
    <property type="protein sequence ID" value="OBF25504.1"/>
    <property type="molecule type" value="Genomic_DNA"/>
</dbReference>
<evidence type="ECO:0000313" key="1">
    <source>
        <dbReference type="EMBL" id="CQD25127.1"/>
    </source>
</evidence>
<proteinExistence type="predicted"/>
<dbReference type="OrthoDB" id="4630476at2"/>
<evidence type="ECO:0000313" key="2">
    <source>
        <dbReference type="EMBL" id="OBF25504.1"/>
    </source>
</evidence>
<evidence type="ECO:0000313" key="3">
    <source>
        <dbReference type="EMBL" id="ORV21681.1"/>
    </source>
</evidence>
<evidence type="ECO:0000313" key="6">
    <source>
        <dbReference type="Proteomes" id="UP000193811"/>
    </source>
</evidence>
<dbReference type="RefSeq" id="WP_019348712.1">
    <property type="nucleotide sequence ID" value="NZ_AGSZ01000790.1"/>
</dbReference>
<evidence type="ECO:0000313" key="5">
    <source>
        <dbReference type="Proteomes" id="UP000182227"/>
    </source>
</evidence>
<name>A0A0U1DYR9_9MYCO</name>
<gene>
    <name evidence="2" type="ORF">A5726_07565</name>
    <name evidence="3" type="ORF">AWB98_26875</name>
    <name evidence="1" type="ORF">BN970_06925</name>
</gene>
<dbReference type="Proteomes" id="UP000193811">
    <property type="component" value="Unassembled WGS sequence"/>
</dbReference>
<reference evidence="1 5" key="1">
    <citation type="submission" date="2015-03" db="EMBL/GenBank/DDBJ databases">
        <authorList>
            <person name="Murphy D."/>
        </authorList>
    </citation>
    <scope>NUCLEOTIDE SEQUENCE [LARGE SCALE GENOMIC DNA]</scope>
    <source>
        <strain evidence="1 5">D16</strain>
    </source>
</reference>
<reference evidence="2 4" key="3">
    <citation type="submission" date="2016-06" db="EMBL/GenBank/DDBJ databases">
        <authorList>
            <person name="Kjaerup R.B."/>
            <person name="Dalgaard T.S."/>
            <person name="Juul-Madsen H.R."/>
        </authorList>
    </citation>
    <scope>NUCLEOTIDE SEQUENCE [LARGE SCALE GENOMIC DNA]</scope>
    <source>
        <strain evidence="2 4">ACS1953</strain>
    </source>
</reference>
<dbReference type="EMBL" id="LQOP01000029">
    <property type="protein sequence ID" value="ORV21681.1"/>
    <property type="molecule type" value="Genomic_DNA"/>
</dbReference>
<dbReference type="EMBL" id="CTEF01000009">
    <property type="protein sequence ID" value="CQD25127.1"/>
    <property type="molecule type" value="Genomic_DNA"/>
</dbReference>
<reference evidence="3 6" key="2">
    <citation type="submission" date="2016-01" db="EMBL/GenBank/DDBJ databases">
        <title>The new phylogeny of the genus Mycobacterium.</title>
        <authorList>
            <person name="Tarcisio F."/>
            <person name="Conor M."/>
            <person name="Antonella G."/>
            <person name="Elisabetta G."/>
            <person name="Giulia F.S."/>
            <person name="Sara T."/>
            <person name="Anna F."/>
            <person name="Clotilde B."/>
            <person name="Roberto B."/>
            <person name="Veronica D.S."/>
            <person name="Fabio R."/>
            <person name="Monica P."/>
            <person name="Olivier J."/>
            <person name="Enrico T."/>
            <person name="Nicola S."/>
        </authorList>
    </citation>
    <scope>NUCLEOTIDE SEQUENCE [LARGE SCALE GENOMIC DNA]</scope>
    <source>
        <strain evidence="3 6">CCUG 50187</strain>
    </source>
</reference>
<organism evidence="1 5">
    <name type="scientific">Mycolicibacterium conceptionense</name>
    <dbReference type="NCBI Taxonomy" id="451644"/>
    <lineage>
        <taxon>Bacteria</taxon>
        <taxon>Bacillati</taxon>
        <taxon>Actinomycetota</taxon>
        <taxon>Actinomycetes</taxon>
        <taxon>Mycobacteriales</taxon>
        <taxon>Mycobacteriaceae</taxon>
        <taxon>Mycolicibacterium</taxon>
    </lineage>
</organism>
<sequence length="81" mass="9057">MVAEAPPVGELNLVLPLRIDALAVALPRRYFTELPRICSERPAFHRHCLHMVEPMPVDARAHHPELANGTNDLRLNGVARC</sequence>
<dbReference type="GeneID" id="44299129"/>
<keyword evidence="6" id="KW-1185">Reference proteome</keyword>
<evidence type="ECO:0000313" key="4">
    <source>
        <dbReference type="Proteomes" id="UP000093779"/>
    </source>
</evidence>
<accession>A0A0U1DYR9</accession>